<comment type="caution">
    <text evidence="5">The sequence shown here is derived from an EMBL/GenBank/DDBJ whole genome shotgun (WGS) entry which is preliminary data.</text>
</comment>
<evidence type="ECO:0000256" key="2">
    <source>
        <dbReference type="ARBA" id="ARBA00022801"/>
    </source>
</evidence>
<evidence type="ECO:0000256" key="4">
    <source>
        <dbReference type="ARBA" id="ARBA00040722"/>
    </source>
</evidence>
<organism evidence="5 6">
    <name type="scientific">Cyclostephanos tholiformis</name>
    <dbReference type="NCBI Taxonomy" id="382380"/>
    <lineage>
        <taxon>Eukaryota</taxon>
        <taxon>Sar</taxon>
        <taxon>Stramenopiles</taxon>
        <taxon>Ochrophyta</taxon>
        <taxon>Bacillariophyta</taxon>
        <taxon>Coscinodiscophyceae</taxon>
        <taxon>Thalassiosirophycidae</taxon>
        <taxon>Stephanodiscales</taxon>
        <taxon>Stephanodiscaceae</taxon>
        <taxon>Cyclostephanos</taxon>
    </lineage>
</organism>
<dbReference type="Proteomes" id="UP001530377">
    <property type="component" value="Unassembled WGS sequence"/>
</dbReference>
<protein>
    <recommendedName>
        <fullName evidence="3">Serine/threonine-protein phosphatase PGAM5, mitochondrial</fullName>
    </recommendedName>
    <alternativeName>
        <fullName evidence="4">Serine/threonine-protein phosphatase Pgam5, mitochondrial</fullName>
    </alternativeName>
</protein>
<dbReference type="GO" id="GO:0016787">
    <property type="term" value="F:hydrolase activity"/>
    <property type="evidence" value="ECO:0007669"/>
    <property type="project" value="UniProtKB-KW"/>
</dbReference>
<dbReference type="Gene3D" id="3.40.50.1240">
    <property type="entry name" value="Phosphoglycerate mutase-like"/>
    <property type="match status" value="1"/>
</dbReference>
<accession>A0ABD3RZM2</accession>
<keyword evidence="6" id="KW-1185">Reference proteome</keyword>
<dbReference type="PANTHER" id="PTHR20935:SF0">
    <property type="entry name" value="SERINE_THREONINE-PROTEIN PHOSPHATASE PGAM5, MITOCHONDRIAL"/>
    <property type="match status" value="1"/>
</dbReference>
<dbReference type="SUPFAM" id="SSF53254">
    <property type="entry name" value="Phosphoglycerate mutase-like"/>
    <property type="match status" value="1"/>
</dbReference>
<gene>
    <name evidence="5" type="ORF">ACHAXA_002837</name>
</gene>
<dbReference type="InterPro" id="IPR013078">
    <property type="entry name" value="His_Pase_superF_clade-1"/>
</dbReference>
<name>A0ABD3RZM2_9STRA</name>
<dbReference type="EMBL" id="JALLPB020000096">
    <property type="protein sequence ID" value="KAL3817688.1"/>
    <property type="molecule type" value="Genomic_DNA"/>
</dbReference>
<dbReference type="CDD" id="cd07067">
    <property type="entry name" value="HP_PGM_like"/>
    <property type="match status" value="1"/>
</dbReference>
<dbReference type="InterPro" id="IPR029033">
    <property type="entry name" value="His_PPase_superfam"/>
</dbReference>
<dbReference type="InterPro" id="IPR051021">
    <property type="entry name" value="Mito_Ser/Thr_phosphatase"/>
</dbReference>
<comment type="similarity">
    <text evidence="1">Belongs to the phosphoglycerate mutase family. BPG-dependent PGAM subfamily.</text>
</comment>
<evidence type="ECO:0000256" key="3">
    <source>
        <dbReference type="ARBA" id="ARBA00039765"/>
    </source>
</evidence>
<dbReference type="Pfam" id="PF00300">
    <property type="entry name" value="His_Phos_1"/>
    <property type="match status" value="2"/>
</dbReference>
<dbReference type="AlphaFoldDB" id="A0ABD3RZM2"/>
<dbReference type="SMART" id="SM00855">
    <property type="entry name" value="PGAM"/>
    <property type="match status" value="1"/>
</dbReference>
<evidence type="ECO:0000313" key="6">
    <source>
        <dbReference type="Proteomes" id="UP001530377"/>
    </source>
</evidence>
<dbReference type="PANTHER" id="PTHR20935">
    <property type="entry name" value="PHOSPHOGLYCERATE MUTASE-RELATED"/>
    <property type="match status" value="1"/>
</dbReference>
<proteinExistence type="inferred from homology"/>
<evidence type="ECO:0000256" key="1">
    <source>
        <dbReference type="ARBA" id="ARBA00006717"/>
    </source>
</evidence>
<sequence>MAGNFYQYARRGSLLPATTVTATATAFAVSIAFIANDANDGKDYGRHRYYGVGGGGSFSSSVIVGGSTRPHPPPPPRWYRVASSHRPHATTLCEAPRPYQPSDPAEPVVVPVAGADADGGVKGRMGGGMWGEEEMDGSFHGLFPRRQLWRPALEYPLWDYNWDGRQPPPPIPRADGGEDSGQMAEVQQRERFIRREGITRHIILIRHGQYDETSKDDSRRLLTPLGRKQAELTGQRLGRLIRGVNEQFGPCRVRVIRVSDLARAKETADIIYESMDLKNNYDGGIVSRAEPDPLLNEGRPCHHIPGGIARSSVVERTDEQHPRIEEAFRKYFYRAELPNMSSKGGDYDDGVDTPEGGLRAHPQHEFEVIVCHANVIRYFFCRALQLPPEAWLRLCTFNCSLTYFTIRPTGTVSCRMLGDIGHLPHELCTFSMHSGFNW</sequence>
<reference evidence="5 6" key="1">
    <citation type="submission" date="2024-10" db="EMBL/GenBank/DDBJ databases">
        <title>Updated reference genomes for cyclostephanoid diatoms.</title>
        <authorList>
            <person name="Roberts W.R."/>
            <person name="Alverson A.J."/>
        </authorList>
    </citation>
    <scope>NUCLEOTIDE SEQUENCE [LARGE SCALE GENOMIC DNA]</scope>
    <source>
        <strain evidence="5 6">AJA228-03</strain>
    </source>
</reference>
<evidence type="ECO:0000313" key="5">
    <source>
        <dbReference type="EMBL" id="KAL3817688.1"/>
    </source>
</evidence>
<keyword evidence="2" id="KW-0378">Hydrolase</keyword>